<keyword evidence="2" id="KW-0472">Membrane</keyword>
<evidence type="ECO:0000256" key="1">
    <source>
        <dbReference type="SAM" id="MobiDB-lite"/>
    </source>
</evidence>
<dbReference type="EMBL" id="PEYW01000006">
    <property type="protein sequence ID" value="PIS21064.1"/>
    <property type="molecule type" value="Genomic_DNA"/>
</dbReference>
<proteinExistence type="predicted"/>
<dbReference type="AlphaFoldDB" id="A0A2H0X830"/>
<dbReference type="InterPro" id="IPR017853">
    <property type="entry name" value="GH"/>
</dbReference>
<evidence type="ECO:0000313" key="4">
    <source>
        <dbReference type="Proteomes" id="UP000231414"/>
    </source>
</evidence>
<evidence type="ECO:0008006" key="5">
    <source>
        <dbReference type="Google" id="ProtNLM"/>
    </source>
</evidence>
<dbReference type="SUPFAM" id="SSF51445">
    <property type="entry name" value="(Trans)glycosidases"/>
    <property type="match status" value="1"/>
</dbReference>
<comment type="caution">
    <text evidence="3">The sequence shown here is derived from an EMBL/GenBank/DDBJ whole genome shotgun (WGS) entry which is preliminary data.</text>
</comment>
<feature type="region of interest" description="Disordered" evidence="1">
    <location>
        <begin position="100"/>
        <end position="140"/>
    </location>
</feature>
<feature type="compositionally biased region" description="Low complexity" evidence="1">
    <location>
        <begin position="128"/>
        <end position="140"/>
    </location>
</feature>
<dbReference type="Proteomes" id="UP000231414">
    <property type="component" value="Unassembled WGS sequence"/>
</dbReference>
<name>A0A2H0X830_UNCKA</name>
<sequence>MQTMDQNLASDSQNIASEEKLANGPMESSLVVKKTAPDWNYLLVITSLLIIPLLVTGTWLLIQRTASSNTKEHPEIISAWEFSNARDDLASSASAQLQIEEPEKLAKPTASPTGTPNPTDTPTPSPTPAQTSNPASAPANNKLGFANNKYGVHLFSGPDQIELAAELVNSNGGDWGWATMTWHINNRDTSWWNEVFAKCKEKHIIPIIQLMNDGNIPTDDQLAQAADFLASLGWPTKIRVISAFNEVNADEYWGGTIDPEGYARSLNFLIDQLKTKSSEFFVLNGPFNASAASGPNYPRICVHTDLGVDTCYLSEDQFLERMNQAVPGIFSKLDGWASHCYPHPGYRGHPLDSRVSGEKDWEAGRNTMGSYKWELKILAKYGAGGLPVFITETGWPHAEGAITVNNWFNQQTVAEYYRIAFTQVWGPDNRVAAATPFILKYDQYDNFAFIKADGSKFSQWETVKNLPKIAGNPPTN</sequence>
<dbReference type="Gene3D" id="3.20.20.80">
    <property type="entry name" value="Glycosidases"/>
    <property type="match status" value="1"/>
</dbReference>
<gene>
    <name evidence="3" type="ORF">COT52_00350</name>
</gene>
<keyword evidence="2" id="KW-1133">Transmembrane helix</keyword>
<evidence type="ECO:0000256" key="2">
    <source>
        <dbReference type="SAM" id="Phobius"/>
    </source>
</evidence>
<accession>A0A2H0X830</accession>
<feature type="transmembrane region" description="Helical" evidence="2">
    <location>
        <begin position="39"/>
        <end position="62"/>
    </location>
</feature>
<protein>
    <recommendedName>
        <fullName evidence="5">Glycoside hydrolase family 5 domain-containing protein</fullName>
    </recommendedName>
</protein>
<organism evidence="3 4">
    <name type="scientific">candidate division WWE3 bacterium CG08_land_8_20_14_0_20_43_13</name>
    <dbReference type="NCBI Taxonomy" id="1975087"/>
    <lineage>
        <taxon>Bacteria</taxon>
        <taxon>Katanobacteria</taxon>
    </lineage>
</organism>
<keyword evidence="2" id="KW-0812">Transmembrane</keyword>
<evidence type="ECO:0000313" key="3">
    <source>
        <dbReference type="EMBL" id="PIS21064.1"/>
    </source>
</evidence>
<reference evidence="4" key="1">
    <citation type="submission" date="2017-09" db="EMBL/GenBank/DDBJ databases">
        <title>Depth-based differentiation of microbial function through sediment-hosted aquifers and enrichment of novel symbionts in the deep terrestrial subsurface.</title>
        <authorList>
            <person name="Probst A.J."/>
            <person name="Ladd B."/>
            <person name="Jarett J.K."/>
            <person name="Geller-Mcgrath D.E."/>
            <person name="Sieber C.M.K."/>
            <person name="Emerson J.B."/>
            <person name="Anantharaman K."/>
            <person name="Thomas B.C."/>
            <person name="Malmstrom R."/>
            <person name="Stieglmeier M."/>
            <person name="Klingl A."/>
            <person name="Woyke T."/>
            <person name="Ryan C.M."/>
            <person name="Banfield J.F."/>
        </authorList>
    </citation>
    <scope>NUCLEOTIDE SEQUENCE [LARGE SCALE GENOMIC DNA]</scope>
</reference>